<accession>A0A414Q0I4</accession>
<dbReference type="GO" id="GO:0004565">
    <property type="term" value="F:beta-galactosidase activity"/>
    <property type="evidence" value="ECO:0007669"/>
    <property type="project" value="UniProtKB-EC"/>
</dbReference>
<proteinExistence type="inferred from homology"/>
<sequence>MESNTNWLVNPEIFQFNKLEPHSDHLFFETLEAAEKLEEIELKQSLNGEWKFLLAKNPTEREKDFYKENFSASNFKTITVPGHIQMQNFDKLQYINTLYPWDGKERLRPPFISMEDNPVGSYIKEFELDSRFFNKDIFISFQGVETAFFLWINGEFVGYSEDSFTPAEFEITKFLKEGKNKVAVEVYKRSSASWIEDQDFWRFSGIFREVFIYATPKLHIKDLFVKTELKNNYKDAELKLICSLNSKDPKGKIWAKVISQEKIEILQTEKIQLQNELEIRFSLNNIKLWSAEEPNLYKVFLILEDENNEIIEVIPQTIGLREFKLENGLMLLNGKRIVFKGVNRHEFSHKKGRAISKEEMLWDIKFMKTHNINAVRTSHYPNQSLWYKLCDKYGIYLIDETNLESHGSWQKMGTCEPSWNVPGNKPEWKECVLARAKAMLERDKNHPSILIWSCGNESYAEENIFNMTKFFHERDNSRLVHYEGCFWNREFDKISDMESRMYAKAKDIITYLESNPDKPYISCEYMHAMGNSCGGLMKYTELEEKYEKYQGGFIWDYIDQAIEVEKDGKKVLLYGGDFMDRPTDYNFCGNGIVFADRTITPKALEVKYLYQNVKISPNETGCLIKNRNLFENLSNYEFIYTIEKEEKVLQEGRFEVICNPNEDIQIEIPWFKNITGVYSKNIRMILKEDQLWAKKGFEVAYGQEIKVEKENQTHSEYDFKVVEGDGNIGVFINDTEVLFAKDKGLVSLVYQKNEMLIERPQPVFWRAATDNDKGYAHPQMCSIWLGASIYQNVKLLNWEANENFFKIDYIHQVLTIPNLEVKVSYLVDKSERIKVTLEYTGIENLPELPTLAMRFKIPNNLNQFKYYGKGPHENYIDRNEGARLGVYIDFVKNNVTPYLVPQECGNRTNTIWGEVFENATNKIKFIAEENKSFEFQVLPHSFLELEEAKHQYELGNYNYTYITIAMKQMGIGGDDSWGAPVLEEYCIPSNKDYKFSFYITK</sequence>
<evidence type="ECO:0000256" key="4">
    <source>
        <dbReference type="ARBA" id="ARBA00022801"/>
    </source>
</evidence>
<dbReference type="EMBL" id="QRHL01000002">
    <property type="protein sequence ID" value="RHF74296.1"/>
    <property type="molecule type" value="Genomic_DNA"/>
</dbReference>
<dbReference type="Pfam" id="PF00703">
    <property type="entry name" value="Glyco_hydro_2"/>
    <property type="match status" value="1"/>
</dbReference>
<dbReference type="GO" id="GO:0005990">
    <property type="term" value="P:lactose catabolic process"/>
    <property type="evidence" value="ECO:0007669"/>
    <property type="project" value="TreeGrafter"/>
</dbReference>
<evidence type="ECO:0000313" key="10">
    <source>
        <dbReference type="Proteomes" id="UP000284676"/>
    </source>
</evidence>
<evidence type="ECO:0000256" key="7">
    <source>
        <dbReference type="RuleBase" id="RU361154"/>
    </source>
</evidence>
<dbReference type="PRINTS" id="PR00132">
    <property type="entry name" value="GLHYDRLASE2"/>
</dbReference>
<dbReference type="Proteomes" id="UP000284676">
    <property type="component" value="Unassembled WGS sequence"/>
</dbReference>
<evidence type="ECO:0000256" key="2">
    <source>
        <dbReference type="ARBA" id="ARBA00007401"/>
    </source>
</evidence>
<dbReference type="InterPro" id="IPR032312">
    <property type="entry name" value="LacZ_4"/>
</dbReference>
<dbReference type="InterPro" id="IPR011013">
    <property type="entry name" value="Gal_mutarotase_sf_dom"/>
</dbReference>
<dbReference type="InterPro" id="IPR050347">
    <property type="entry name" value="Bact_Beta-galactosidase"/>
</dbReference>
<evidence type="ECO:0000256" key="5">
    <source>
        <dbReference type="ARBA" id="ARBA00023295"/>
    </source>
</evidence>
<evidence type="ECO:0000256" key="3">
    <source>
        <dbReference type="ARBA" id="ARBA00012756"/>
    </source>
</evidence>
<dbReference type="SUPFAM" id="SSF51445">
    <property type="entry name" value="(Trans)glycosidases"/>
    <property type="match status" value="1"/>
</dbReference>
<evidence type="ECO:0000259" key="8">
    <source>
        <dbReference type="SMART" id="SM01038"/>
    </source>
</evidence>
<name>A0A414Q0I4_FUSMR</name>
<evidence type="ECO:0000256" key="1">
    <source>
        <dbReference type="ARBA" id="ARBA00001412"/>
    </source>
</evidence>
<dbReference type="GO" id="GO:0009341">
    <property type="term" value="C:beta-galactosidase complex"/>
    <property type="evidence" value="ECO:0007669"/>
    <property type="project" value="InterPro"/>
</dbReference>
<comment type="catalytic activity">
    <reaction evidence="1 7">
        <text>Hydrolysis of terminal non-reducing beta-D-galactose residues in beta-D-galactosides.</text>
        <dbReference type="EC" id="3.2.1.23"/>
    </reaction>
</comment>
<dbReference type="AlphaFoldDB" id="A0A414Q0I4"/>
<dbReference type="InterPro" id="IPR017853">
    <property type="entry name" value="GH"/>
</dbReference>
<dbReference type="Gene3D" id="3.20.20.80">
    <property type="entry name" value="Glycosidases"/>
    <property type="match status" value="1"/>
</dbReference>
<dbReference type="Pfam" id="PF02836">
    <property type="entry name" value="Glyco_hydro_2_C"/>
    <property type="match status" value="1"/>
</dbReference>
<dbReference type="GO" id="GO:0030246">
    <property type="term" value="F:carbohydrate binding"/>
    <property type="evidence" value="ECO:0007669"/>
    <property type="project" value="InterPro"/>
</dbReference>
<dbReference type="SUPFAM" id="SSF49303">
    <property type="entry name" value="beta-Galactosidase/glucuronidase domain"/>
    <property type="match status" value="2"/>
</dbReference>
<dbReference type="PROSITE" id="PS00608">
    <property type="entry name" value="GLYCOSYL_HYDROL_F2_2"/>
    <property type="match status" value="1"/>
</dbReference>
<dbReference type="InterPro" id="IPR006104">
    <property type="entry name" value="Glyco_hydro_2_N"/>
</dbReference>
<dbReference type="SUPFAM" id="SSF74650">
    <property type="entry name" value="Galactose mutarotase-like"/>
    <property type="match status" value="1"/>
</dbReference>
<dbReference type="InterPro" id="IPR036156">
    <property type="entry name" value="Beta-gal/glucu_dom_sf"/>
</dbReference>
<dbReference type="RefSeq" id="WP_118233992.1">
    <property type="nucleotide sequence ID" value="NZ_DAWDOM010000034.1"/>
</dbReference>
<gene>
    <name evidence="9" type="ORF">DW663_02175</name>
</gene>
<dbReference type="InterPro" id="IPR023230">
    <property type="entry name" value="Glyco_hydro_2_CS"/>
</dbReference>
<dbReference type="InterPro" id="IPR008979">
    <property type="entry name" value="Galactose-bd-like_sf"/>
</dbReference>
<dbReference type="EC" id="3.2.1.23" evidence="3 7"/>
<dbReference type="Gene3D" id="2.70.98.10">
    <property type="match status" value="1"/>
</dbReference>
<dbReference type="InterPro" id="IPR006102">
    <property type="entry name" value="Ig-like_GH2"/>
</dbReference>
<evidence type="ECO:0000313" key="9">
    <source>
        <dbReference type="EMBL" id="RHF74296.1"/>
    </source>
</evidence>
<dbReference type="Pfam" id="PF16353">
    <property type="entry name" value="LacZ_4"/>
    <property type="match status" value="1"/>
</dbReference>
<organism evidence="9 10">
    <name type="scientific">Fusobacterium mortiferum</name>
    <dbReference type="NCBI Taxonomy" id="850"/>
    <lineage>
        <taxon>Bacteria</taxon>
        <taxon>Fusobacteriati</taxon>
        <taxon>Fusobacteriota</taxon>
        <taxon>Fusobacteriia</taxon>
        <taxon>Fusobacteriales</taxon>
        <taxon>Fusobacteriaceae</taxon>
        <taxon>Fusobacterium</taxon>
    </lineage>
</organism>
<dbReference type="Pfam" id="PF02929">
    <property type="entry name" value="Bgal_small_N"/>
    <property type="match status" value="1"/>
</dbReference>
<keyword evidence="5 7" id="KW-0326">Glycosidase</keyword>
<dbReference type="Gene3D" id="2.60.40.10">
    <property type="entry name" value="Immunoglobulins"/>
    <property type="match status" value="2"/>
</dbReference>
<dbReference type="InterPro" id="IPR006103">
    <property type="entry name" value="Glyco_hydro_2_cat"/>
</dbReference>
<dbReference type="PANTHER" id="PTHR46323">
    <property type="entry name" value="BETA-GALACTOSIDASE"/>
    <property type="match status" value="1"/>
</dbReference>
<dbReference type="InterPro" id="IPR023232">
    <property type="entry name" value="Glyco_hydro_2_AS"/>
</dbReference>
<dbReference type="Pfam" id="PF02837">
    <property type="entry name" value="Glyco_hydro_2_N"/>
    <property type="match status" value="1"/>
</dbReference>
<comment type="similarity">
    <text evidence="2 7">Belongs to the glycosyl hydrolase 2 family.</text>
</comment>
<keyword evidence="4 7" id="KW-0378">Hydrolase</keyword>
<protein>
    <recommendedName>
        <fullName evidence="3 7">Beta-galactosidase</fullName>
        <ecNumber evidence="3 7">3.2.1.23</ecNumber>
    </recommendedName>
    <alternativeName>
        <fullName evidence="6 7">Lactase</fullName>
    </alternativeName>
</protein>
<dbReference type="SUPFAM" id="SSF49785">
    <property type="entry name" value="Galactose-binding domain-like"/>
    <property type="match status" value="1"/>
</dbReference>
<feature type="domain" description="Beta galactosidase small chain/" evidence="8">
    <location>
        <begin position="729"/>
        <end position="1000"/>
    </location>
</feature>
<dbReference type="Gene3D" id="2.60.120.260">
    <property type="entry name" value="Galactose-binding domain-like"/>
    <property type="match status" value="1"/>
</dbReference>
<dbReference type="InterPro" id="IPR006101">
    <property type="entry name" value="Glyco_hydro_2"/>
</dbReference>
<comment type="caution">
    <text evidence="9">The sequence shown here is derived from an EMBL/GenBank/DDBJ whole genome shotgun (WGS) entry which is preliminary data.</text>
</comment>
<dbReference type="InterPro" id="IPR013783">
    <property type="entry name" value="Ig-like_fold"/>
</dbReference>
<dbReference type="InterPro" id="IPR004199">
    <property type="entry name" value="B-gal_small/dom_5"/>
</dbReference>
<dbReference type="PROSITE" id="PS00719">
    <property type="entry name" value="GLYCOSYL_HYDROL_F2_1"/>
    <property type="match status" value="1"/>
</dbReference>
<evidence type="ECO:0000256" key="6">
    <source>
        <dbReference type="ARBA" id="ARBA00032230"/>
    </source>
</evidence>
<dbReference type="PANTHER" id="PTHR46323:SF2">
    <property type="entry name" value="BETA-GALACTOSIDASE"/>
    <property type="match status" value="1"/>
</dbReference>
<dbReference type="SMART" id="SM01038">
    <property type="entry name" value="Bgal_small_N"/>
    <property type="match status" value="1"/>
</dbReference>
<reference evidence="9 10" key="1">
    <citation type="submission" date="2018-08" db="EMBL/GenBank/DDBJ databases">
        <title>A genome reference for cultivated species of the human gut microbiota.</title>
        <authorList>
            <person name="Zou Y."/>
            <person name="Xue W."/>
            <person name="Luo G."/>
        </authorList>
    </citation>
    <scope>NUCLEOTIDE SEQUENCE [LARGE SCALE GENOMIC DNA]</scope>
    <source>
        <strain evidence="9 10">AM25-1</strain>
    </source>
</reference>
<dbReference type="InterPro" id="IPR014718">
    <property type="entry name" value="GH-type_carb-bd"/>
</dbReference>